<name>A0A1I6MZL8_9BACT</name>
<dbReference type="Proteomes" id="UP000199024">
    <property type="component" value="Unassembled WGS sequence"/>
</dbReference>
<evidence type="ECO:0000313" key="2">
    <source>
        <dbReference type="EMBL" id="SFS21124.1"/>
    </source>
</evidence>
<keyword evidence="1" id="KW-0732">Signal</keyword>
<feature type="signal peptide" evidence="1">
    <location>
        <begin position="1"/>
        <end position="30"/>
    </location>
</feature>
<dbReference type="PROSITE" id="PS51257">
    <property type="entry name" value="PROKAR_LIPOPROTEIN"/>
    <property type="match status" value="1"/>
</dbReference>
<sequence>MCKRDAGFHRLGKFQIRSVIGLMCWYSAFAACQAPDPAPKPLPNIATMMQAVEAHQKASEALIKNYIYTSTVTQTELDGQGHPKKTETTESEVFYINGTRLVRLLKKDGKPLDEKEAKKENERIDKAIAKARERQEKGEPDRKREEVSYARFLELGSFTNERRVMLRGRPTIAVDYIGDPKAKTHNPLEGMIHELSGTVWVDEQDNALSRVEGHFANNFKIGGGLLINVAKDTSFQADTVKVNDEVWLPAAFSGQGSVRAMLFYNLHGKASGNNSNYRKFKSGATIMPGIQEVETPPTTDPAPDPK</sequence>
<organism evidence="2 3">
    <name type="scientific">Granulicella pectinivorans</name>
    <dbReference type="NCBI Taxonomy" id="474950"/>
    <lineage>
        <taxon>Bacteria</taxon>
        <taxon>Pseudomonadati</taxon>
        <taxon>Acidobacteriota</taxon>
        <taxon>Terriglobia</taxon>
        <taxon>Terriglobales</taxon>
        <taxon>Acidobacteriaceae</taxon>
        <taxon>Granulicella</taxon>
    </lineage>
</organism>
<protein>
    <submittedName>
        <fullName evidence="2">Uncharacterized protein</fullName>
    </submittedName>
</protein>
<evidence type="ECO:0000313" key="3">
    <source>
        <dbReference type="Proteomes" id="UP000199024"/>
    </source>
</evidence>
<proteinExistence type="predicted"/>
<gene>
    <name evidence="2" type="ORF">SAMN05421771_4050</name>
</gene>
<keyword evidence="3" id="KW-1185">Reference proteome</keyword>
<feature type="chain" id="PRO_5011699797" evidence="1">
    <location>
        <begin position="31"/>
        <end position="306"/>
    </location>
</feature>
<dbReference type="EMBL" id="FOZL01000002">
    <property type="protein sequence ID" value="SFS21124.1"/>
    <property type="molecule type" value="Genomic_DNA"/>
</dbReference>
<reference evidence="2 3" key="1">
    <citation type="submission" date="2016-10" db="EMBL/GenBank/DDBJ databases">
        <authorList>
            <person name="de Groot N.N."/>
        </authorList>
    </citation>
    <scope>NUCLEOTIDE SEQUENCE [LARGE SCALE GENOMIC DNA]</scope>
    <source>
        <strain evidence="2 3">DSM 21001</strain>
    </source>
</reference>
<dbReference type="AlphaFoldDB" id="A0A1I6MZL8"/>
<accession>A0A1I6MZL8</accession>
<evidence type="ECO:0000256" key="1">
    <source>
        <dbReference type="SAM" id="SignalP"/>
    </source>
</evidence>